<dbReference type="Pfam" id="PF24172">
    <property type="entry name" value="CdiI_ImmP"/>
    <property type="match status" value="1"/>
</dbReference>
<dbReference type="InterPro" id="IPR049585">
    <property type="entry name" value="CdiI_EcoliA0-like"/>
</dbReference>
<dbReference type="CDD" id="cd20693">
    <property type="entry name" value="CdiI_EcoliA0-like"/>
    <property type="match status" value="1"/>
</dbReference>
<accession>A0ABW8IB93</accession>
<reference evidence="2 3" key="1">
    <citation type="submission" date="2023-07" db="EMBL/GenBank/DDBJ databases">
        <title>Bacillus lucianemedeirus sp. nov, a new species isolated from an immunobiological production facility.</title>
        <authorList>
            <person name="Costa L.V."/>
            <person name="Miranda R.V.S.L."/>
            <person name="Brandao M.L.L."/>
            <person name="Reis C.M.F."/>
            <person name="Frazao A.M."/>
            <person name="Cruz F.V."/>
            <person name="Baio P.V.P."/>
            <person name="Veras J.F.C."/>
            <person name="Ramos J.N."/>
            <person name="Vieira V."/>
        </authorList>
    </citation>
    <scope>NUCLEOTIDE SEQUENCE [LARGE SCALE GENOMIC DNA]</scope>
    <source>
        <strain evidence="2 3">B190/17</strain>
    </source>
</reference>
<keyword evidence="1" id="KW-0175">Coiled coil</keyword>
<comment type="caution">
    <text evidence="2">The sequence shown here is derived from an EMBL/GenBank/DDBJ whole genome shotgun (WGS) entry which is preliminary data.</text>
</comment>
<proteinExistence type="predicted"/>
<organism evidence="2 3">
    <name type="scientific">Bacillus lumedeiriae</name>
    <dbReference type="NCBI Taxonomy" id="3058829"/>
    <lineage>
        <taxon>Bacteria</taxon>
        <taxon>Bacillati</taxon>
        <taxon>Bacillota</taxon>
        <taxon>Bacilli</taxon>
        <taxon>Bacillales</taxon>
        <taxon>Bacillaceae</taxon>
        <taxon>Bacillus</taxon>
    </lineage>
</organism>
<dbReference type="RefSeq" id="WP_404318396.1">
    <property type="nucleotide sequence ID" value="NZ_JAUIYO010000015.1"/>
</dbReference>
<evidence type="ECO:0000313" key="3">
    <source>
        <dbReference type="Proteomes" id="UP001619911"/>
    </source>
</evidence>
<name>A0ABW8IB93_9BACI</name>
<sequence length="161" mass="19245">MEREERKKRLEELLRERRKNEEKLETERRIAEMLELFPDKDKVKILDEKESNKVETEMTECFPVAWYGRIDWDRMSNKIVIPNEDISNIPFFLSQQSLENTLPVYIIVGLYKYPVVKTSLTTALDNIEEIMSMGPDQYIYCPLSKYVIEFFHDDIITVGWL</sequence>
<feature type="coiled-coil region" evidence="1">
    <location>
        <begin position="3"/>
        <end position="30"/>
    </location>
</feature>
<evidence type="ECO:0008006" key="4">
    <source>
        <dbReference type="Google" id="ProtNLM"/>
    </source>
</evidence>
<dbReference type="EMBL" id="JAUIYO010000015">
    <property type="protein sequence ID" value="MFK2826771.1"/>
    <property type="molecule type" value="Genomic_DNA"/>
</dbReference>
<gene>
    <name evidence="2" type="ORF">QYG89_14030</name>
</gene>
<keyword evidence="3" id="KW-1185">Reference proteome</keyword>
<evidence type="ECO:0000256" key="1">
    <source>
        <dbReference type="SAM" id="Coils"/>
    </source>
</evidence>
<dbReference type="Proteomes" id="UP001619911">
    <property type="component" value="Unassembled WGS sequence"/>
</dbReference>
<protein>
    <recommendedName>
        <fullName evidence="4">DUF3299 domain-containing protein</fullName>
    </recommendedName>
</protein>
<evidence type="ECO:0000313" key="2">
    <source>
        <dbReference type="EMBL" id="MFK2826771.1"/>
    </source>
</evidence>